<feature type="domain" description="Helicase ATP-binding" evidence="10">
    <location>
        <begin position="500"/>
        <end position="659"/>
    </location>
</feature>
<evidence type="ECO:0000313" key="13">
    <source>
        <dbReference type="Proteomes" id="UP000250166"/>
    </source>
</evidence>
<dbReference type="InterPro" id="IPR041471">
    <property type="entry name" value="UvrB_inter"/>
</dbReference>
<dbReference type="InterPro" id="IPR003711">
    <property type="entry name" value="CarD-like/TRCF_RID"/>
</dbReference>
<dbReference type="InterPro" id="IPR036101">
    <property type="entry name" value="CarD-like/TRCF_RID_sf"/>
</dbReference>
<dbReference type="PANTHER" id="PTHR47964">
    <property type="entry name" value="ATP-DEPENDENT DNA HELICASE HOMOLOG RECG, CHLOROPLASTIC"/>
    <property type="match status" value="1"/>
</dbReference>
<protein>
    <recommendedName>
        <fullName evidence="9">Transcription-repair-coupling factor</fullName>
        <shortName evidence="9">TRCF</shortName>
        <ecNumber evidence="9">3.6.4.-</ecNumber>
    </recommendedName>
</protein>
<keyword evidence="8 9" id="KW-0234">DNA repair</keyword>
<evidence type="ECO:0000256" key="1">
    <source>
        <dbReference type="ARBA" id="ARBA00022490"/>
    </source>
</evidence>
<evidence type="ECO:0000256" key="4">
    <source>
        <dbReference type="ARBA" id="ARBA00022801"/>
    </source>
</evidence>
<dbReference type="SUPFAM" id="SSF141259">
    <property type="entry name" value="CarD-like"/>
    <property type="match status" value="1"/>
</dbReference>
<dbReference type="InterPro" id="IPR047112">
    <property type="entry name" value="RecG/Mfd"/>
</dbReference>
<evidence type="ECO:0000256" key="9">
    <source>
        <dbReference type="HAMAP-Rule" id="MF_00969"/>
    </source>
</evidence>
<dbReference type="HAMAP" id="MF_00969">
    <property type="entry name" value="TRCF"/>
    <property type="match status" value="1"/>
</dbReference>
<dbReference type="Gene3D" id="3.30.2060.10">
    <property type="entry name" value="Penicillin-binding protein 1b domain"/>
    <property type="match status" value="1"/>
</dbReference>
<keyword evidence="5" id="KW-0347">Helicase</keyword>
<evidence type="ECO:0000256" key="8">
    <source>
        <dbReference type="ARBA" id="ARBA00023204"/>
    </source>
</evidence>
<dbReference type="PROSITE" id="PS51194">
    <property type="entry name" value="HELICASE_CTER"/>
    <property type="match status" value="1"/>
</dbReference>
<dbReference type="SUPFAM" id="SSF143517">
    <property type="entry name" value="TRCF domain-like"/>
    <property type="match status" value="1"/>
</dbReference>
<dbReference type="RefSeq" id="WP_023946572.1">
    <property type="nucleotide sequence ID" value="NZ_JAERIV010000028.1"/>
</dbReference>
<evidence type="ECO:0000259" key="10">
    <source>
        <dbReference type="PROSITE" id="PS51192"/>
    </source>
</evidence>
<proteinExistence type="inferred from homology"/>
<dbReference type="GO" id="GO:0003678">
    <property type="term" value="F:DNA helicase activity"/>
    <property type="evidence" value="ECO:0007669"/>
    <property type="project" value="TreeGrafter"/>
</dbReference>
<dbReference type="SMART" id="SM00490">
    <property type="entry name" value="HELICc"/>
    <property type="match status" value="1"/>
</dbReference>
<dbReference type="Gene3D" id="2.40.10.170">
    <property type="match status" value="1"/>
</dbReference>
<name>A0A2X3B2A9_9HELI</name>
<dbReference type="Pfam" id="PF00270">
    <property type="entry name" value="DEAD"/>
    <property type="match status" value="1"/>
</dbReference>
<keyword evidence="2 9" id="KW-0547">Nucleotide-binding</keyword>
<dbReference type="SMART" id="SM00982">
    <property type="entry name" value="TRCF"/>
    <property type="match status" value="1"/>
</dbReference>
<dbReference type="InterPro" id="IPR014001">
    <property type="entry name" value="Helicase_ATP-bd"/>
</dbReference>
<dbReference type="InterPro" id="IPR001650">
    <property type="entry name" value="Helicase_C-like"/>
</dbReference>
<dbReference type="CDD" id="cd17991">
    <property type="entry name" value="DEXHc_TRCF"/>
    <property type="match status" value="1"/>
</dbReference>
<comment type="similarity">
    <text evidence="9">In the C-terminal section; belongs to the helicase family. RecG subfamily.</text>
</comment>
<feature type="domain" description="Helicase C-terminal" evidence="11">
    <location>
        <begin position="680"/>
        <end position="834"/>
    </location>
</feature>
<dbReference type="Proteomes" id="UP000250166">
    <property type="component" value="Unassembled WGS sequence"/>
</dbReference>
<dbReference type="InterPro" id="IPR011545">
    <property type="entry name" value="DEAD/DEAH_box_helicase_dom"/>
</dbReference>
<keyword evidence="7 9" id="KW-0238">DNA-binding</keyword>
<evidence type="ECO:0000256" key="2">
    <source>
        <dbReference type="ARBA" id="ARBA00022741"/>
    </source>
</evidence>
<comment type="function">
    <text evidence="9">Couples transcription and DNA repair by recognizing RNA polymerase (RNAP) stalled at DNA lesions. Mediates ATP-dependent release of RNAP and its truncated transcript from the DNA, and recruitment of nucleotide excision repair machinery to the damaged site.</text>
</comment>
<evidence type="ECO:0000313" key="12">
    <source>
        <dbReference type="EMBL" id="SQB98022.1"/>
    </source>
</evidence>
<evidence type="ECO:0000256" key="7">
    <source>
        <dbReference type="ARBA" id="ARBA00023125"/>
    </source>
</evidence>
<keyword evidence="1 9" id="KW-0963">Cytoplasm</keyword>
<dbReference type="EC" id="3.6.4.-" evidence="9"/>
<evidence type="ECO:0000256" key="3">
    <source>
        <dbReference type="ARBA" id="ARBA00022763"/>
    </source>
</evidence>
<evidence type="ECO:0000256" key="5">
    <source>
        <dbReference type="ARBA" id="ARBA00022806"/>
    </source>
</evidence>
<dbReference type="PROSITE" id="PS51192">
    <property type="entry name" value="HELICASE_ATP_BIND_1"/>
    <property type="match status" value="1"/>
</dbReference>
<dbReference type="SMART" id="SM00487">
    <property type="entry name" value="DEXDc"/>
    <property type="match status" value="1"/>
</dbReference>
<dbReference type="InterPro" id="IPR005118">
    <property type="entry name" value="TRCF_C"/>
</dbReference>
<keyword evidence="4 9" id="KW-0378">Hydrolase</keyword>
<dbReference type="Gene3D" id="3.40.50.300">
    <property type="entry name" value="P-loop containing nucleotide triphosphate hydrolases"/>
    <property type="match status" value="2"/>
</dbReference>
<reference evidence="12 13" key="1">
    <citation type="submission" date="2018-06" db="EMBL/GenBank/DDBJ databases">
        <authorList>
            <consortium name="Pathogen Informatics"/>
            <person name="Doyle S."/>
        </authorList>
    </citation>
    <scope>NUCLEOTIDE SEQUENCE [LARGE SCALE GENOMIC DNA]</scope>
    <source>
        <strain evidence="12 13">NCTC13102</strain>
    </source>
</reference>
<dbReference type="SMART" id="SM01058">
    <property type="entry name" value="CarD_TRCF"/>
    <property type="match status" value="1"/>
</dbReference>
<dbReference type="GO" id="GO:0006355">
    <property type="term" value="P:regulation of DNA-templated transcription"/>
    <property type="evidence" value="ECO:0007669"/>
    <property type="project" value="UniProtKB-UniRule"/>
</dbReference>
<dbReference type="GO" id="GO:0016787">
    <property type="term" value="F:hydrolase activity"/>
    <property type="evidence" value="ECO:0007669"/>
    <property type="project" value="UniProtKB-KW"/>
</dbReference>
<organism evidence="12 13">
    <name type="scientific">Helicobacter fennelliae</name>
    <dbReference type="NCBI Taxonomy" id="215"/>
    <lineage>
        <taxon>Bacteria</taxon>
        <taxon>Pseudomonadati</taxon>
        <taxon>Campylobacterota</taxon>
        <taxon>Epsilonproteobacteria</taxon>
        <taxon>Campylobacterales</taxon>
        <taxon>Helicobacteraceae</taxon>
        <taxon>Helicobacter</taxon>
    </lineage>
</organism>
<keyword evidence="6 9" id="KW-0067">ATP-binding</keyword>
<accession>A0A2X3B2A9</accession>
<dbReference type="Pfam" id="PF03461">
    <property type="entry name" value="TRCF"/>
    <property type="match status" value="1"/>
</dbReference>
<dbReference type="InterPro" id="IPR027417">
    <property type="entry name" value="P-loop_NTPase"/>
</dbReference>
<comment type="similarity">
    <text evidence="9">In the N-terminal section; belongs to the UvrB family.</text>
</comment>
<dbReference type="NCBIfam" id="TIGR00580">
    <property type="entry name" value="mfd"/>
    <property type="match status" value="1"/>
</dbReference>
<dbReference type="GO" id="GO:0005524">
    <property type="term" value="F:ATP binding"/>
    <property type="evidence" value="ECO:0007669"/>
    <property type="project" value="UniProtKB-UniRule"/>
</dbReference>
<dbReference type="Pfam" id="PF02559">
    <property type="entry name" value="CarD_TRCF_RID"/>
    <property type="match status" value="1"/>
</dbReference>
<dbReference type="InterPro" id="IPR037235">
    <property type="entry name" value="TRCF-like_C_D7"/>
</dbReference>
<dbReference type="Gene3D" id="3.90.1150.50">
    <property type="entry name" value="Transcription-repair-coupling factor, D7 domain"/>
    <property type="match status" value="1"/>
</dbReference>
<dbReference type="Gene3D" id="3.40.50.11180">
    <property type="match status" value="1"/>
</dbReference>
<sequence>MIQANLYKQFQEGFTYRILLCQDQDEALKAYHLTHFAFTQKIIDSTPILLPEMRLSYRDDLRSFFVEFIECLAKVQTFYQSKNTLLIAPIYSLLYPMPSSQYTRSISLQIRKHYDLDALKQDLIHFGYDIVDVIEMEGEASFRGDIIDIYPPLLKPYRIGFFDDECEDIKEFDIATQLTLGDKLESIDIPPALFSLSHDEYDEILSQIQDCEGFENNLASLGFWFLKDTILLPQEYSTLLTQSASDELAQILQIKENLPDFWTTQKLSILRDSEGYSDVDFHLSALESIITHNSTKNITLLCKSKSLLSSLHLNDKNIKILDSSDNVNFITPSQIVLSLTPANTTANPKSKKSRPKIVLDELNIGDYVVHSHYGIGIFKGITQTSVLGHVRDFIAIMYQGDDKLLLPVENLHLIDRYIATSGSIPIIDRLGKGSFAKLKEKTRLKLFEIADSIIKLAAKRNLIQGQVIDVKNPELEVFRYGCHFTLTPDQERAISEIYSDISSGRVMDRLLSGDVGFGKTEVAMNAIFAVCRSGFQAALIVPTTLLCAQHFASLSKRLGEFGLQVAKLDRFSSAKDKKSIIQALKNGKIDVLIGTHMMFGLEFANLGLVVIDEEHKFGVKQKESIKTMSQNVHVLSMSATPIPRTLNMALSHIKGMSRLEIPPSERKDSRTFVKKKSDPLIKEIIHRELKRGGQVFYVFNNIAQIEGIALYLKDLMPHVRLAILHSQISATQTESIMEKFAAGEFEILLCTSIVESGIHLPNTNTIIIDGADCFGLADLHQLRGRVGRGDKEGFCYFLIDNDKQITKEATKRLLALEKNSYLGSGASIAHHDLEIRGGGNLIGESQSGHIKNIGYSLYLRLLEEAINTLSGKESISENGVELRISVSAYLNPELISSDRLRLELYRRLSLCKEVQEVYQIEHEIANRFGSLDSLSFAFIQIILIKILANQKNITSILHFGQNIQIQTRDNQKIILHSPSKDDEDVLESILGFLRK</sequence>
<dbReference type="Pfam" id="PF17757">
    <property type="entry name" value="UvrB_inter"/>
    <property type="match status" value="1"/>
</dbReference>
<dbReference type="InterPro" id="IPR004576">
    <property type="entry name" value="Mfd"/>
</dbReference>
<dbReference type="Pfam" id="PF00271">
    <property type="entry name" value="Helicase_C"/>
    <property type="match status" value="1"/>
</dbReference>
<evidence type="ECO:0000259" key="11">
    <source>
        <dbReference type="PROSITE" id="PS51194"/>
    </source>
</evidence>
<evidence type="ECO:0000256" key="6">
    <source>
        <dbReference type="ARBA" id="ARBA00022840"/>
    </source>
</evidence>
<gene>
    <name evidence="9 12" type="primary">mfd</name>
    <name evidence="12" type="ORF">NCTC13102_00472</name>
</gene>
<comment type="subcellular location">
    <subcellularLocation>
        <location evidence="9">Cytoplasm</location>
    </subcellularLocation>
</comment>
<dbReference type="SUPFAM" id="SSF52540">
    <property type="entry name" value="P-loop containing nucleoside triphosphate hydrolases"/>
    <property type="match status" value="3"/>
</dbReference>
<keyword evidence="3 9" id="KW-0227">DNA damage</keyword>
<dbReference type="PANTHER" id="PTHR47964:SF1">
    <property type="entry name" value="ATP-DEPENDENT DNA HELICASE HOMOLOG RECG, CHLOROPLASTIC"/>
    <property type="match status" value="1"/>
</dbReference>
<dbReference type="EMBL" id="UAWL01000006">
    <property type="protein sequence ID" value="SQB98022.1"/>
    <property type="molecule type" value="Genomic_DNA"/>
</dbReference>
<dbReference type="GO" id="GO:0005737">
    <property type="term" value="C:cytoplasm"/>
    <property type="evidence" value="ECO:0007669"/>
    <property type="project" value="UniProtKB-SubCell"/>
</dbReference>
<dbReference type="GO" id="GO:0003684">
    <property type="term" value="F:damaged DNA binding"/>
    <property type="evidence" value="ECO:0007669"/>
    <property type="project" value="InterPro"/>
</dbReference>
<dbReference type="AlphaFoldDB" id="A0A2X3B2A9"/>
<dbReference type="GO" id="GO:0000716">
    <property type="term" value="P:transcription-coupled nucleotide-excision repair, DNA damage recognition"/>
    <property type="evidence" value="ECO:0007669"/>
    <property type="project" value="UniProtKB-UniRule"/>
</dbReference>